<organism evidence="2 3">
    <name type="scientific">Paenibacillus glycanilyticus</name>
    <dbReference type="NCBI Taxonomy" id="126569"/>
    <lineage>
        <taxon>Bacteria</taxon>
        <taxon>Bacillati</taxon>
        <taxon>Bacillota</taxon>
        <taxon>Bacilli</taxon>
        <taxon>Bacillales</taxon>
        <taxon>Paenibacillaceae</taxon>
        <taxon>Paenibacillus</taxon>
    </lineage>
</organism>
<name>A0ABQ6GLA3_9BACL</name>
<comment type="caution">
    <text evidence="2">The sequence shown here is derived from an EMBL/GenBank/DDBJ whole genome shotgun (WGS) entry which is preliminary data.</text>
</comment>
<sequence>MRLLFGPGRGGRGGCLRRSGPRRGRAGRGGRSRPAGENPREEKRGDGSFQQAAELNFSHLILPLSVYLSPLSNYTHPCTKRFSMDR</sequence>
<feature type="region of interest" description="Disordered" evidence="1">
    <location>
        <begin position="1"/>
        <end position="48"/>
    </location>
</feature>
<dbReference type="Proteomes" id="UP001157114">
    <property type="component" value="Unassembled WGS sequence"/>
</dbReference>
<keyword evidence="3" id="KW-1185">Reference proteome</keyword>
<proteinExistence type="predicted"/>
<evidence type="ECO:0000256" key="1">
    <source>
        <dbReference type="SAM" id="MobiDB-lite"/>
    </source>
</evidence>
<dbReference type="EMBL" id="BSSQ01000017">
    <property type="protein sequence ID" value="GLX70143.1"/>
    <property type="molecule type" value="Genomic_DNA"/>
</dbReference>
<reference evidence="2 3" key="1">
    <citation type="submission" date="2023-03" db="EMBL/GenBank/DDBJ databases">
        <title>Draft genome sequence of the bacteria which degrade cell wall of Tricholomamatutake.</title>
        <authorList>
            <person name="Konishi Y."/>
            <person name="Fukuta Y."/>
            <person name="Shirasaka N."/>
        </authorList>
    </citation>
    <scope>NUCLEOTIDE SEQUENCE [LARGE SCALE GENOMIC DNA]</scope>
    <source>
        <strain evidence="3">mu1</strain>
    </source>
</reference>
<gene>
    <name evidence="2" type="ORF">MU1_44890</name>
</gene>
<evidence type="ECO:0000313" key="2">
    <source>
        <dbReference type="EMBL" id="GLX70143.1"/>
    </source>
</evidence>
<feature type="compositionally biased region" description="Basic residues" evidence="1">
    <location>
        <begin position="19"/>
        <end position="31"/>
    </location>
</feature>
<accession>A0ABQ6GLA3</accession>
<evidence type="ECO:0000313" key="3">
    <source>
        <dbReference type="Proteomes" id="UP001157114"/>
    </source>
</evidence>
<protein>
    <submittedName>
        <fullName evidence="2">Uncharacterized protein</fullName>
    </submittedName>
</protein>